<evidence type="ECO:0000259" key="2">
    <source>
        <dbReference type="Pfam" id="PF00149"/>
    </source>
</evidence>
<dbReference type="PANTHER" id="PTHR40446:SF2">
    <property type="entry name" value="N-ACETYLGLUCOSAMINE-1-PHOSPHODIESTER ALPHA-N-ACETYLGLUCOSAMINIDASE"/>
    <property type="match status" value="1"/>
</dbReference>
<dbReference type="RefSeq" id="WP_211302994.1">
    <property type="nucleotide sequence ID" value="NZ_PVZC01000006.1"/>
</dbReference>
<evidence type="ECO:0000313" key="4">
    <source>
        <dbReference type="EMBL" id="PRX97164.1"/>
    </source>
</evidence>
<accession>A0A2T0Q054</accession>
<dbReference type="Gene3D" id="3.60.21.10">
    <property type="match status" value="1"/>
</dbReference>
<evidence type="ECO:0000259" key="3">
    <source>
        <dbReference type="Pfam" id="PF09992"/>
    </source>
</evidence>
<dbReference type="Pfam" id="PF09992">
    <property type="entry name" value="NAGPA"/>
    <property type="match status" value="1"/>
</dbReference>
<protein>
    <submittedName>
        <fullName evidence="4">Calcineurin-like phosphoesterase family protein</fullName>
    </submittedName>
</protein>
<dbReference type="InterPro" id="IPR029052">
    <property type="entry name" value="Metallo-depent_PP-like"/>
</dbReference>
<dbReference type="Pfam" id="PF00149">
    <property type="entry name" value="Metallophos"/>
    <property type="match status" value="1"/>
</dbReference>
<comment type="caution">
    <text evidence="4">The sequence shown here is derived from an EMBL/GenBank/DDBJ whole genome shotgun (WGS) entry which is preliminary data.</text>
</comment>
<feature type="region of interest" description="Disordered" evidence="1">
    <location>
        <begin position="1"/>
        <end position="23"/>
    </location>
</feature>
<dbReference type="AlphaFoldDB" id="A0A2T0Q054"/>
<dbReference type="SUPFAM" id="SSF56300">
    <property type="entry name" value="Metallo-dependent phosphatases"/>
    <property type="match status" value="1"/>
</dbReference>
<feature type="domain" description="Phosphodiester glycosidase" evidence="3">
    <location>
        <begin position="259"/>
        <end position="431"/>
    </location>
</feature>
<evidence type="ECO:0000313" key="5">
    <source>
        <dbReference type="Proteomes" id="UP000237846"/>
    </source>
</evidence>
<organism evidence="4 5">
    <name type="scientific">Allonocardiopsis opalescens</name>
    <dbReference type="NCBI Taxonomy" id="1144618"/>
    <lineage>
        <taxon>Bacteria</taxon>
        <taxon>Bacillati</taxon>
        <taxon>Actinomycetota</taxon>
        <taxon>Actinomycetes</taxon>
        <taxon>Streptosporangiales</taxon>
        <taxon>Allonocardiopsis</taxon>
    </lineage>
</organism>
<gene>
    <name evidence="4" type="ORF">CLV72_106200</name>
</gene>
<name>A0A2T0Q054_9ACTN</name>
<dbReference type="PANTHER" id="PTHR40446">
    <property type="entry name" value="N-ACETYLGLUCOSAMINE-1-PHOSPHODIESTER ALPHA-N-ACETYLGLUCOSAMINIDASE"/>
    <property type="match status" value="1"/>
</dbReference>
<keyword evidence="5" id="KW-1185">Reference proteome</keyword>
<dbReference type="EMBL" id="PVZC01000006">
    <property type="protein sequence ID" value="PRX97164.1"/>
    <property type="molecule type" value="Genomic_DNA"/>
</dbReference>
<evidence type="ECO:0000256" key="1">
    <source>
        <dbReference type="SAM" id="MobiDB-lite"/>
    </source>
</evidence>
<proteinExistence type="predicted"/>
<dbReference type="Proteomes" id="UP000237846">
    <property type="component" value="Unassembled WGS sequence"/>
</dbReference>
<feature type="region of interest" description="Disordered" evidence="1">
    <location>
        <begin position="947"/>
        <end position="966"/>
    </location>
</feature>
<dbReference type="InterPro" id="IPR018711">
    <property type="entry name" value="NAGPA"/>
</dbReference>
<reference evidence="4 5" key="1">
    <citation type="submission" date="2018-03" db="EMBL/GenBank/DDBJ databases">
        <title>Genomic Encyclopedia of Archaeal and Bacterial Type Strains, Phase II (KMG-II): from individual species to whole genera.</title>
        <authorList>
            <person name="Goeker M."/>
        </authorList>
    </citation>
    <scope>NUCLEOTIDE SEQUENCE [LARGE SCALE GENOMIC DNA]</scope>
    <source>
        <strain evidence="4 5">DSM 45601</strain>
    </source>
</reference>
<sequence>MPALDSSPSPTPPPRRAGGARRGRAAWRALAAPLSLAVVLGLAGTGYADPAPSAGADPVAASAPAAAAASSGGPAAVPLTAGASAAERIDTRSWERPVAPGVELAQADSYDPRGWQRITSLSLDLDGGARVEYLSPGSVAETEVISAQADRVGAVAAINGDFFDINNSGAPLGAAVADGEIIKSPTPDWPRAVTVDAEGVGRVQDILFDGTVTLPGGELALDQLNSPQLRSGGVAAFTSLWGEYPRSRAVQGAAQVTEVVVVDGVVTEVRDAAGEGPIGADTTVLVGREAGAARLAELAPGDPVAVDYELAGLEGAALDTAIGGRQLLVEDGRVREVNDVTPEPRTAVGFSEDGTDMYLVTADGRQANSRGATLREMGERLRELGAHVGLELDGGGSSTLAARLPGGDSVQVENDPGSETERPVPNGLAVFAAEGSGRLDGVWVDTAIDATAAPGAGPVAGGRPDRVFTGLTRSLVATGHDEAYGPVEGDPAIRWNARGSGSVRDGVFQGRRPGEATVTARAGSAQGSIELEVLGEPVRAAATESHVALSGAGATGSFGVVGFDEHGYTAPIEPADVRLDFDPALVDVQPGADGSFTVSAVAESGSGTVTAEVAGLSTSLAVTVGVEERVLADFSDAAAWTAGSARGTAQVAPAPGREGGEGLRLSYDFTQSTATRTAYAIPPAPLAVDGQARALSIWVDGRGRGEWTAFTVIDATGRSHSLYGPYITWQGWQELTIPVPDALPQPIRVSRFYTIELGADRQYRAEVALDDISVQVAPTAQIPPSTPVADDVIITDGTVEGAEWRFAVMSDAQFVARNPDSEFVQRARRTLQEVRAADPDFLIINGDFVDEASDADFQLAARILAEELEGELPYHYVPGNHEVMGGDIANFRRHFGETTSTFDHEGTRFITLDTSRGTLLGGGFEQIRLLREQLDAAAQDPSVGSVVLTQHHPPRDPSPAAGSQLADRREAAMIEAWLAEFQEETGKGALFVGAHVGRFHAAGVDGVPYVINGNSGKAPSADADNGGFSGWSLVGVDPVTAAEAEAARADAYDGGPDWVGVEFRPHVEDLVLDTPDTLAAGESATAGASVVQEGRHVPVRYPVSADWTGTGLHIGTPGGHRPSHIASFDPATGTLTALRPGTVEIAVTVNGATRTATVEVAQ</sequence>
<dbReference type="InterPro" id="IPR004843">
    <property type="entry name" value="Calcineurin-like_PHP"/>
</dbReference>
<feature type="domain" description="Calcineurin-like phosphoesterase" evidence="2">
    <location>
        <begin position="805"/>
        <end position="967"/>
    </location>
</feature>
<dbReference type="GO" id="GO:0016787">
    <property type="term" value="F:hydrolase activity"/>
    <property type="evidence" value="ECO:0007669"/>
    <property type="project" value="InterPro"/>
</dbReference>